<dbReference type="CDD" id="cd00093">
    <property type="entry name" value="HTH_XRE"/>
    <property type="match status" value="1"/>
</dbReference>
<dbReference type="InterPro" id="IPR010982">
    <property type="entry name" value="Lambda_DNA-bd_dom_sf"/>
</dbReference>
<dbReference type="Pfam" id="PF01381">
    <property type="entry name" value="HTH_3"/>
    <property type="match status" value="1"/>
</dbReference>
<evidence type="ECO:0000313" key="3">
    <source>
        <dbReference type="Proteomes" id="UP000032067"/>
    </source>
</evidence>
<dbReference type="Proteomes" id="UP000032067">
    <property type="component" value="Unassembled WGS sequence"/>
</dbReference>
<accession>A0A0D0M602</accession>
<protein>
    <submittedName>
        <fullName evidence="2">Transcriptional regulator</fullName>
    </submittedName>
</protein>
<evidence type="ECO:0000313" key="2">
    <source>
        <dbReference type="EMBL" id="KIQ37463.1"/>
    </source>
</evidence>
<dbReference type="Gene3D" id="1.10.260.40">
    <property type="entry name" value="lambda repressor-like DNA-binding domains"/>
    <property type="match status" value="1"/>
</dbReference>
<evidence type="ECO:0000259" key="1">
    <source>
        <dbReference type="PROSITE" id="PS50943"/>
    </source>
</evidence>
<sequence>MYSNVQTPAQLSTHLKSLRKAHKLTQAQLGALIGVKQTRMADIEKNPGAVNVAQLLQVLHALDTRLLLASSEQASRIAAPQGAADW</sequence>
<dbReference type="GO" id="GO:0003677">
    <property type="term" value="F:DNA binding"/>
    <property type="evidence" value="ECO:0007669"/>
    <property type="project" value="InterPro"/>
</dbReference>
<dbReference type="AlphaFoldDB" id="A0A0D0M602"/>
<comment type="caution">
    <text evidence="2">The sequence shown here is derived from an EMBL/GenBank/DDBJ whole genome shotgun (WGS) entry which is preliminary data.</text>
</comment>
<reference evidence="2 3" key="1">
    <citation type="submission" date="2014-12" db="EMBL/GenBank/DDBJ databases">
        <title>16Stimator: statistical estimation of ribosomal gene copy numbers from draft genome assemblies.</title>
        <authorList>
            <person name="Perisin M.A."/>
            <person name="Vetter M."/>
            <person name="Gilbert J.A."/>
            <person name="Bergelson J."/>
        </authorList>
    </citation>
    <scope>NUCLEOTIDE SEQUENCE [LARGE SCALE GENOMIC DNA]</scope>
    <source>
        <strain evidence="2 3">MEDvA23</strain>
    </source>
</reference>
<name>A0A0D0M602_VARPD</name>
<dbReference type="SMART" id="SM00530">
    <property type="entry name" value="HTH_XRE"/>
    <property type="match status" value="1"/>
</dbReference>
<organism evidence="2 3">
    <name type="scientific">Variovorax paradoxus</name>
    <dbReference type="NCBI Taxonomy" id="34073"/>
    <lineage>
        <taxon>Bacteria</taxon>
        <taxon>Pseudomonadati</taxon>
        <taxon>Pseudomonadota</taxon>
        <taxon>Betaproteobacteria</taxon>
        <taxon>Burkholderiales</taxon>
        <taxon>Comamonadaceae</taxon>
        <taxon>Variovorax</taxon>
    </lineage>
</organism>
<dbReference type="RefSeq" id="WP_042576790.1">
    <property type="nucleotide sequence ID" value="NZ_JXQQ01000002.1"/>
</dbReference>
<dbReference type="InterPro" id="IPR001387">
    <property type="entry name" value="Cro/C1-type_HTH"/>
</dbReference>
<dbReference type="PROSITE" id="PS50943">
    <property type="entry name" value="HTH_CROC1"/>
    <property type="match status" value="1"/>
</dbReference>
<proteinExistence type="predicted"/>
<feature type="domain" description="HTH cro/C1-type" evidence="1">
    <location>
        <begin position="15"/>
        <end position="69"/>
    </location>
</feature>
<dbReference type="OrthoDB" id="8757559at2"/>
<dbReference type="SUPFAM" id="SSF47413">
    <property type="entry name" value="lambda repressor-like DNA-binding domains"/>
    <property type="match status" value="1"/>
</dbReference>
<gene>
    <name evidence="2" type="ORF">RT97_00315</name>
</gene>
<dbReference type="EMBL" id="JXQQ01000002">
    <property type="protein sequence ID" value="KIQ37463.1"/>
    <property type="molecule type" value="Genomic_DNA"/>
</dbReference>